<evidence type="ECO:0000313" key="10">
    <source>
        <dbReference type="Proteomes" id="UP000653358"/>
    </source>
</evidence>
<dbReference type="InterPro" id="IPR020579">
    <property type="entry name" value="Exonuc_VII_lsu_C"/>
</dbReference>
<comment type="subcellular location">
    <subcellularLocation>
        <location evidence="5 6">Cytoplasm</location>
    </subcellularLocation>
</comment>
<dbReference type="Pfam" id="PF02601">
    <property type="entry name" value="Exonuc_VII_L"/>
    <property type="match status" value="1"/>
</dbReference>
<evidence type="ECO:0000256" key="1">
    <source>
        <dbReference type="ARBA" id="ARBA00022490"/>
    </source>
</evidence>
<keyword evidence="3 5" id="KW-0378">Hydrolase</keyword>
<feature type="domain" description="OB-fold nucleic acid binding" evidence="8">
    <location>
        <begin position="17"/>
        <end position="112"/>
    </location>
</feature>
<keyword evidence="1 5" id="KW-0963">Cytoplasm</keyword>
<comment type="function">
    <text evidence="5">Bidirectionally degrades single-stranded DNA into large acid-insoluble oligonucleotides, which are then degraded further into small acid-soluble oligonucleotides.</text>
</comment>
<dbReference type="Proteomes" id="UP000653358">
    <property type="component" value="Unassembled WGS sequence"/>
</dbReference>
<dbReference type="CDD" id="cd04489">
    <property type="entry name" value="ExoVII_LU_OBF"/>
    <property type="match status" value="1"/>
</dbReference>
<sequence length="412" mass="46233">MILKHRGVKSVTSARILSVSEVNQYLKTLLETNSLLKNLTIQGELSNVKRAASGHLYFSLKDATSKIDCVMFKNAAMVLKFIPKEGQQVTLRGSLGVYLPSGQYQITVRSMEPQGVGDLFQAYLALKSELEVQGYFDQERKKKLPEIISRVGIVTSPTGAAIKDMIAIIKRRNPLIDIVIYPSLVQGDEAPKNIIQGIRTFNERQSVDVIVIGRGGGSIEDLWAFNDKNLARAILESELPVISAVGHEIDYTISDFVSDLRAPTPSGAAELVAEETMSMTRALVQLKRRLIQSLETKIVSNREQLGRMKKEFLRFHPRERIGDMRLHLDVIQERMLRSVKGRLKNDRLQIKNIEMRLGLMNPMNVLKKGYVRVTDNQGLSIGSVAGLKVDQRIKLHFIDGEVDAEIRSIKEN</sequence>
<keyword evidence="4 5" id="KW-0269">Exonuclease</keyword>
<evidence type="ECO:0000256" key="4">
    <source>
        <dbReference type="ARBA" id="ARBA00022839"/>
    </source>
</evidence>
<dbReference type="HAMAP" id="MF_00378">
    <property type="entry name" value="Exonuc_7_L"/>
    <property type="match status" value="1"/>
</dbReference>
<accession>A0ABR6WLQ4</accession>
<organism evidence="9 10">
    <name type="scientific">Acetobacterium tundrae</name>
    <dbReference type="NCBI Taxonomy" id="132932"/>
    <lineage>
        <taxon>Bacteria</taxon>
        <taxon>Bacillati</taxon>
        <taxon>Bacillota</taxon>
        <taxon>Clostridia</taxon>
        <taxon>Eubacteriales</taxon>
        <taxon>Eubacteriaceae</taxon>
        <taxon>Acetobacterium</taxon>
    </lineage>
</organism>
<feature type="domain" description="Exonuclease VII large subunit C-terminal" evidence="7">
    <location>
        <begin position="135"/>
        <end position="357"/>
    </location>
</feature>
<dbReference type="PANTHER" id="PTHR30008:SF0">
    <property type="entry name" value="EXODEOXYRIBONUCLEASE 7 LARGE SUBUNIT"/>
    <property type="match status" value="1"/>
</dbReference>
<comment type="catalytic activity">
    <reaction evidence="5 6">
        <text>Exonucleolytic cleavage in either 5'- to 3'- or 3'- to 5'-direction to yield nucleoside 5'-phosphates.</text>
        <dbReference type="EC" id="3.1.11.6"/>
    </reaction>
</comment>
<dbReference type="InterPro" id="IPR003753">
    <property type="entry name" value="Exonuc_VII_L"/>
</dbReference>
<keyword evidence="10" id="KW-1185">Reference proteome</keyword>
<dbReference type="PANTHER" id="PTHR30008">
    <property type="entry name" value="EXODEOXYRIBONUCLEASE 7 LARGE SUBUNIT"/>
    <property type="match status" value="1"/>
</dbReference>
<evidence type="ECO:0000256" key="5">
    <source>
        <dbReference type="HAMAP-Rule" id="MF_00378"/>
    </source>
</evidence>
<evidence type="ECO:0000256" key="3">
    <source>
        <dbReference type="ARBA" id="ARBA00022801"/>
    </source>
</evidence>
<evidence type="ECO:0000313" key="9">
    <source>
        <dbReference type="EMBL" id="MBC3797445.1"/>
    </source>
</evidence>
<comment type="subunit">
    <text evidence="5">Heterooligomer composed of large and small subunits.</text>
</comment>
<dbReference type="EC" id="3.1.11.6" evidence="5"/>
<evidence type="ECO:0000256" key="2">
    <source>
        <dbReference type="ARBA" id="ARBA00022722"/>
    </source>
</evidence>
<evidence type="ECO:0000259" key="8">
    <source>
        <dbReference type="Pfam" id="PF13742"/>
    </source>
</evidence>
<protein>
    <recommendedName>
        <fullName evidence="5">Exodeoxyribonuclease 7 large subunit</fullName>
        <ecNumber evidence="5">3.1.11.6</ecNumber>
    </recommendedName>
    <alternativeName>
        <fullName evidence="5">Exodeoxyribonuclease VII large subunit</fullName>
        <shortName evidence="5">Exonuclease VII large subunit</shortName>
    </alternativeName>
</protein>
<evidence type="ECO:0000259" key="7">
    <source>
        <dbReference type="Pfam" id="PF02601"/>
    </source>
</evidence>
<name>A0ABR6WLQ4_9FIRM</name>
<comment type="similarity">
    <text evidence="5 6">Belongs to the XseA family.</text>
</comment>
<evidence type="ECO:0000256" key="6">
    <source>
        <dbReference type="RuleBase" id="RU004355"/>
    </source>
</evidence>
<proteinExistence type="inferred from homology"/>
<comment type="caution">
    <text evidence="9">The sequence shown here is derived from an EMBL/GenBank/DDBJ whole genome shotgun (WGS) entry which is preliminary data.</text>
</comment>
<reference evidence="9 10" key="1">
    <citation type="journal article" date="2020" name="mSystems">
        <title>Defining Genomic and Predicted Metabolic Features of the Acetobacterium Genus.</title>
        <authorList>
            <person name="Ross D.E."/>
            <person name="Marshall C.W."/>
            <person name="Gulliver D."/>
            <person name="May H.D."/>
            <person name="Norman R.S."/>
        </authorList>
    </citation>
    <scope>NUCLEOTIDE SEQUENCE [LARGE SCALE GENOMIC DNA]</scope>
    <source>
        <strain evidence="9 10">DSM 9173</strain>
    </source>
</reference>
<keyword evidence="2 5" id="KW-0540">Nuclease</keyword>
<dbReference type="NCBIfam" id="TIGR00237">
    <property type="entry name" value="xseA"/>
    <property type="match status" value="1"/>
</dbReference>
<dbReference type="InterPro" id="IPR025824">
    <property type="entry name" value="OB-fold_nuc-bd_dom"/>
</dbReference>
<dbReference type="Pfam" id="PF13742">
    <property type="entry name" value="tRNA_anti_2"/>
    <property type="match status" value="1"/>
</dbReference>
<gene>
    <name evidence="5" type="primary">xseA</name>
    <name evidence="9" type="ORF">GH807_10350</name>
</gene>
<dbReference type="EMBL" id="WJBB01000011">
    <property type="protein sequence ID" value="MBC3797445.1"/>
    <property type="molecule type" value="Genomic_DNA"/>
</dbReference>